<comment type="caution">
    <text evidence="2">The sequence shown here is derived from an EMBL/GenBank/DDBJ whole genome shotgun (WGS) entry which is preliminary data.</text>
</comment>
<gene>
    <name evidence="2" type="ORF">GXN74_09310</name>
</gene>
<dbReference type="EMBL" id="JAAEEH010000024">
    <property type="protein sequence ID" value="NDL67937.1"/>
    <property type="molecule type" value="Genomic_DNA"/>
</dbReference>
<accession>A0A7X5KPD7</accession>
<feature type="transmembrane region" description="Helical" evidence="1">
    <location>
        <begin position="7"/>
        <end position="30"/>
    </location>
</feature>
<evidence type="ECO:0000256" key="1">
    <source>
        <dbReference type="SAM" id="Phobius"/>
    </source>
</evidence>
<dbReference type="Pfam" id="PF02325">
    <property type="entry name" value="CCB3_YggT"/>
    <property type="match status" value="1"/>
</dbReference>
<feature type="transmembrane region" description="Helical" evidence="1">
    <location>
        <begin position="67"/>
        <end position="87"/>
    </location>
</feature>
<keyword evidence="1" id="KW-1133">Transmembrane helix</keyword>
<organism evidence="2 3">
    <name type="scientific">Anaerotalea alkaliphila</name>
    <dbReference type="NCBI Taxonomy" id="2662126"/>
    <lineage>
        <taxon>Bacteria</taxon>
        <taxon>Bacillati</taxon>
        <taxon>Bacillota</taxon>
        <taxon>Clostridia</taxon>
        <taxon>Eubacteriales</taxon>
        <taxon>Anaerotalea</taxon>
    </lineage>
</organism>
<dbReference type="Proteomes" id="UP000461585">
    <property type="component" value="Unassembled WGS sequence"/>
</dbReference>
<evidence type="ECO:0000313" key="2">
    <source>
        <dbReference type="EMBL" id="NDL67937.1"/>
    </source>
</evidence>
<keyword evidence="1" id="KW-0472">Membrane</keyword>
<proteinExistence type="predicted"/>
<dbReference type="AlphaFoldDB" id="A0A7X5KPD7"/>
<sequence length="97" mass="10847">MLYAGTFLLYFLNALQLIVLARVIVSWLPVSPSNKLIDFIYSISEPIFVPIRHLIKRSIFGGRNGGMLLDFSPMVAFLLISMLANFISRMLLGLGTV</sequence>
<dbReference type="GO" id="GO:0016020">
    <property type="term" value="C:membrane"/>
    <property type="evidence" value="ECO:0007669"/>
    <property type="project" value="InterPro"/>
</dbReference>
<keyword evidence="1" id="KW-0812">Transmembrane</keyword>
<evidence type="ECO:0000313" key="3">
    <source>
        <dbReference type="Proteomes" id="UP000461585"/>
    </source>
</evidence>
<dbReference type="InterPro" id="IPR003425">
    <property type="entry name" value="CCB3/YggT"/>
</dbReference>
<protein>
    <submittedName>
        <fullName evidence="2">YggT family protein</fullName>
    </submittedName>
</protein>
<keyword evidence="3" id="KW-1185">Reference proteome</keyword>
<reference evidence="2 3" key="1">
    <citation type="submission" date="2020-01" db="EMBL/GenBank/DDBJ databases">
        <title>Anaeroalcalibacter tamaniensis gen. nov., sp. nov., moderately halophilic strictly anaerobic fermenter bacterium from mud volcano of Taman peninsula.</title>
        <authorList>
            <person name="Frolova A."/>
            <person name="Merkel A.Y."/>
            <person name="Slobodkin A.I."/>
        </authorList>
    </citation>
    <scope>NUCLEOTIDE SEQUENCE [LARGE SCALE GENOMIC DNA]</scope>
    <source>
        <strain evidence="2 3">F-3ap</strain>
    </source>
</reference>
<name>A0A7X5KPD7_9FIRM</name>